<dbReference type="InterPro" id="IPR050109">
    <property type="entry name" value="HTH-type_TetR-like_transc_reg"/>
</dbReference>
<proteinExistence type="predicted"/>
<dbReference type="SUPFAM" id="SSF46689">
    <property type="entry name" value="Homeodomain-like"/>
    <property type="match status" value="1"/>
</dbReference>
<evidence type="ECO:0000256" key="3">
    <source>
        <dbReference type="ARBA" id="ARBA00023163"/>
    </source>
</evidence>
<evidence type="ECO:0000313" key="7">
    <source>
        <dbReference type="Proteomes" id="UP000241771"/>
    </source>
</evidence>
<dbReference type="InterPro" id="IPR009057">
    <property type="entry name" value="Homeodomain-like_sf"/>
</dbReference>
<dbReference type="PRINTS" id="PR00455">
    <property type="entry name" value="HTHTETR"/>
</dbReference>
<dbReference type="Pfam" id="PF14246">
    <property type="entry name" value="TetR_C_7"/>
    <property type="match status" value="1"/>
</dbReference>
<evidence type="ECO:0000313" key="6">
    <source>
        <dbReference type="EMBL" id="PSW11362.1"/>
    </source>
</evidence>
<evidence type="ECO:0000256" key="4">
    <source>
        <dbReference type="PROSITE-ProRule" id="PRU00335"/>
    </source>
</evidence>
<dbReference type="InterPro" id="IPR036271">
    <property type="entry name" value="Tet_transcr_reg_TetR-rel_C_sf"/>
</dbReference>
<feature type="DNA-binding region" description="H-T-H motif" evidence="4">
    <location>
        <begin position="29"/>
        <end position="48"/>
    </location>
</feature>
<dbReference type="InterPro" id="IPR039536">
    <property type="entry name" value="TetR_C_Proteobacteria"/>
</dbReference>
<dbReference type="OrthoDB" id="8535430at2"/>
<keyword evidence="7" id="KW-1185">Reference proteome</keyword>
<dbReference type="SUPFAM" id="SSF48498">
    <property type="entry name" value="Tetracyclin repressor-like, C-terminal domain"/>
    <property type="match status" value="1"/>
</dbReference>
<accession>A0A2T3NBL4</accession>
<sequence length="204" mass="22952">MVKVAEIKQENIICAAIEIFSEKGLDQASMEAISKKAEVSKRTLYKYYPTKESLFSVIVERMLSNVKVLSDIPFDPEQTVRAQLTLLAEKEIELLCSPCFLALARVVMSECIRSQQLAKLMMEKFEPLDGCYGLSKWIEQGAAAGRLKVEYPHVASEQFIASLKSIAFWPQLLAHTPAPDEQTRRVAIECAVNQFVATYEINNT</sequence>
<dbReference type="PANTHER" id="PTHR30055:SF224">
    <property type="entry name" value="TRANSCRIPTIONAL REGULATOR TETR FAMILY"/>
    <property type="match status" value="1"/>
</dbReference>
<protein>
    <submittedName>
        <fullName evidence="6">TetR/AcrR family transcriptional regulator</fullName>
    </submittedName>
</protein>
<dbReference type="Gene3D" id="1.10.357.10">
    <property type="entry name" value="Tetracycline Repressor, domain 2"/>
    <property type="match status" value="1"/>
</dbReference>
<feature type="domain" description="HTH tetR-type" evidence="5">
    <location>
        <begin position="6"/>
        <end position="66"/>
    </location>
</feature>
<dbReference type="PROSITE" id="PS50977">
    <property type="entry name" value="HTH_TETR_2"/>
    <property type="match status" value="1"/>
</dbReference>
<dbReference type="FunFam" id="1.10.10.60:FF:000141">
    <property type="entry name" value="TetR family transcriptional regulator"/>
    <property type="match status" value="1"/>
</dbReference>
<evidence type="ECO:0000256" key="1">
    <source>
        <dbReference type="ARBA" id="ARBA00023015"/>
    </source>
</evidence>
<dbReference type="InterPro" id="IPR001647">
    <property type="entry name" value="HTH_TetR"/>
</dbReference>
<dbReference type="Proteomes" id="UP000241771">
    <property type="component" value="Unassembled WGS sequence"/>
</dbReference>
<dbReference type="Pfam" id="PF00440">
    <property type="entry name" value="TetR_N"/>
    <property type="match status" value="1"/>
</dbReference>
<comment type="caution">
    <text evidence="6">The sequence shown here is derived from an EMBL/GenBank/DDBJ whole genome shotgun (WGS) entry which is preliminary data.</text>
</comment>
<dbReference type="GO" id="GO:0003700">
    <property type="term" value="F:DNA-binding transcription factor activity"/>
    <property type="evidence" value="ECO:0007669"/>
    <property type="project" value="TreeGrafter"/>
</dbReference>
<evidence type="ECO:0000256" key="2">
    <source>
        <dbReference type="ARBA" id="ARBA00023125"/>
    </source>
</evidence>
<evidence type="ECO:0000259" key="5">
    <source>
        <dbReference type="PROSITE" id="PS50977"/>
    </source>
</evidence>
<gene>
    <name evidence="6" type="ORF">C9I98_24240</name>
</gene>
<dbReference type="GO" id="GO:0000976">
    <property type="term" value="F:transcription cis-regulatory region binding"/>
    <property type="evidence" value="ECO:0007669"/>
    <property type="project" value="TreeGrafter"/>
</dbReference>
<dbReference type="AlphaFoldDB" id="A0A2T3NBL4"/>
<dbReference type="EMBL" id="PYMA01000024">
    <property type="protein sequence ID" value="PSW11362.1"/>
    <property type="molecule type" value="Genomic_DNA"/>
</dbReference>
<dbReference type="PANTHER" id="PTHR30055">
    <property type="entry name" value="HTH-TYPE TRANSCRIPTIONAL REGULATOR RUTR"/>
    <property type="match status" value="1"/>
</dbReference>
<dbReference type="RefSeq" id="WP_036823372.1">
    <property type="nucleotide sequence ID" value="NZ_JGVO01000460.1"/>
</dbReference>
<keyword evidence="1" id="KW-0805">Transcription regulation</keyword>
<dbReference type="Gene3D" id="1.10.10.60">
    <property type="entry name" value="Homeodomain-like"/>
    <property type="match status" value="1"/>
</dbReference>
<reference evidence="6 7" key="1">
    <citation type="submission" date="2018-01" db="EMBL/GenBank/DDBJ databases">
        <title>Whole genome sequencing of Histamine producing bacteria.</title>
        <authorList>
            <person name="Butler K."/>
        </authorList>
    </citation>
    <scope>NUCLEOTIDE SEQUENCE [LARGE SCALE GENOMIC DNA]</scope>
    <source>
        <strain evidence="6 7">DSM 100436</strain>
    </source>
</reference>
<keyword evidence="2 4" id="KW-0238">DNA-binding</keyword>
<name>A0A2T3NBL4_9GAMM</name>
<organism evidence="6 7">
    <name type="scientific">Photobacterium sanctipauli</name>
    <dbReference type="NCBI Taxonomy" id="1342794"/>
    <lineage>
        <taxon>Bacteria</taxon>
        <taxon>Pseudomonadati</taxon>
        <taxon>Pseudomonadota</taxon>
        <taxon>Gammaproteobacteria</taxon>
        <taxon>Vibrionales</taxon>
        <taxon>Vibrionaceae</taxon>
        <taxon>Photobacterium</taxon>
    </lineage>
</organism>
<keyword evidence="3" id="KW-0804">Transcription</keyword>